<keyword evidence="6" id="KW-0732">Signal</keyword>
<keyword evidence="3 4" id="KW-0408">Iron</keyword>
<dbReference type="Proteomes" id="UP000094769">
    <property type="component" value="Unassembled WGS sequence"/>
</dbReference>
<dbReference type="Pfam" id="PF00034">
    <property type="entry name" value="Cytochrom_C"/>
    <property type="match status" value="1"/>
</dbReference>
<keyword evidence="9" id="KW-1185">Reference proteome</keyword>
<evidence type="ECO:0000313" key="8">
    <source>
        <dbReference type="EMBL" id="ODJ85749.1"/>
    </source>
</evidence>
<evidence type="ECO:0000256" key="5">
    <source>
        <dbReference type="SAM" id="MobiDB-lite"/>
    </source>
</evidence>
<evidence type="ECO:0000256" key="4">
    <source>
        <dbReference type="PROSITE-ProRule" id="PRU00433"/>
    </source>
</evidence>
<evidence type="ECO:0000256" key="6">
    <source>
        <dbReference type="SAM" id="SignalP"/>
    </source>
</evidence>
<dbReference type="OrthoDB" id="9773456at2"/>
<dbReference type="PROSITE" id="PS51007">
    <property type="entry name" value="CYTC"/>
    <property type="match status" value="2"/>
</dbReference>
<feature type="signal peptide" evidence="6">
    <location>
        <begin position="1"/>
        <end position="23"/>
    </location>
</feature>
<keyword evidence="2 4" id="KW-0479">Metal-binding</keyword>
<feature type="domain" description="Cytochrome c" evidence="7">
    <location>
        <begin position="133"/>
        <end position="215"/>
    </location>
</feature>
<dbReference type="GO" id="GO:0009055">
    <property type="term" value="F:electron transfer activity"/>
    <property type="evidence" value="ECO:0007669"/>
    <property type="project" value="InterPro"/>
</dbReference>
<dbReference type="InterPro" id="IPR050597">
    <property type="entry name" value="Cytochrome_c_Oxidase_Subunit"/>
</dbReference>
<comment type="caution">
    <text evidence="8">The sequence shown here is derived from an EMBL/GenBank/DDBJ whole genome shotgun (WGS) entry which is preliminary data.</text>
</comment>
<dbReference type="PANTHER" id="PTHR33751:SF1">
    <property type="entry name" value="CBB3-TYPE CYTOCHROME C OXIDASE SUBUNIT FIXP"/>
    <property type="match status" value="1"/>
</dbReference>
<evidence type="ECO:0000256" key="1">
    <source>
        <dbReference type="ARBA" id="ARBA00022617"/>
    </source>
</evidence>
<accession>A0A7Z1AE68</accession>
<dbReference type="InterPro" id="IPR036909">
    <property type="entry name" value="Cyt_c-like_dom_sf"/>
</dbReference>
<feature type="chain" id="PRO_5031220718" evidence="6">
    <location>
        <begin position="24"/>
        <end position="249"/>
    </location>
</feature>
<evidence type="ECO:0000256" key="2">
    <source>
        <dbReference type="ARBA" id="ARBA00022723"/>
    </source>
</evidence>
<organism evidence="8 9">
    <name type="scientific">Candidatus Thiodiazotropha endolucinida</name>
    <dbReference type="NCBI Taxonomy" id="1655433"/>
    <lineage>
        <taxon>Bacteria</taxon>
        <taxon>Pseudomonadati</taxon>
        <taxon>Pseudomonadota</taxon>
        <taxon>Gammaproteobacteria</taxon>
        <taxon>Chromatiales</taxon>
        <taxon>Sedimenticolaceae</taxon>
        <taxon>Candidatus Thiodiazotropha</taxon>
    </lineage>
</organism>
<dbReference type="SUPFAM" id="SSF46626">
    <property type="entry name" value="Cytochrome c"/>
    <property type="match status" value="2"/>
</dbReference>
<dbReference type="GO" id="GO:0020037">
    <property type="term" value="F:heme binding"/>
    <property type="evidence" value="ECO:0007669"/>
    <property type="project" value="InterPro"/>
</dbReference>
<sequence>MDHRSLYIAILFFAANLFGLANAEDPQRAAKEVERAIELTPDIENGKEVYRVCLVCHQPEGWGSISGYYPQIAGQLRKVIIKQLADIRARNRDNPTMLPFTMLELLSLQEIADVSAYIANLPMTRNNGVGPGSDLKHGEAIYEEHCAECHGKRAEGIVDENIPLLQGQHYQYLMRQFRWIRDGRRRNADKKMVKQSQSFPSRDISAVMDYISRLKPAEEKLAPKDWRNRDFPRYRPSRYKRPSAPGSDM</sequence>
<feature type="domain" description="Cytochrome c" evidence="7">
    <location>
        <begin position="41"/>
        <end position="122"/>
    </location>
</feature>
<keyword evidence="1 4" id="KW-0349">Heme</keyword>
<evidence type="ECO:0000259" key="7">
    <source>
        <dbReference type="PROSITE" id="PS51007"/>
    </source>
</evidence>
<dbReference type="GO" id="GO:0046872">
    <property type="term" value="F:metal ion binding"/>
    <property type="evidence" value="ECO:0007669"/>
    <property type="project" value="UniProtKB-KW"/>
</dbReference>
<dbReference type="EMBL" id="MARB01000037">
    <property type="protein sequence ID" value="ODJ85749.1"/>
    <property type="molecule type" value="Genomic_DNA"/>
</dbReference>
<protein>
    <submittedName>
        <fullName evidence="8">Cytochrome c4</fullName>
    </submittedName>
</protein>
<feature type="region of interest" description="Disordered" evidence="5">
    <location>
        <begin position="225"/>
        <end position="249"/>
    </location>
</feature>
<dbReference type="PANTHER" id="PTHR33751">
    <property type="entry name" value="CBB3-TYPE CYTOCHROME C OXIDASE SUBUNIT FIXP"/>
    <property type="match status" value="1"/>
</dbReference>
<dbReference type="RefSeq" id="WP_069128349.1">
    <property type="nucleotide sequence ID" value="NZ_MARB01000037.1"/>
</dbReference>
<dbReference type="InterPro" id="IPR009056">
    <property type="entry name" value="Cyt_c-like_dom"/>
</dbReference>
<proteinExistence type="predicted"/>
<name>A0A7Z1AE68_9GAMM</name>
<dbReference type="Pfam" id="PF13442">
    <property type="entry name" value="Cytochrome_CBB3"/>
    <property type="match status" value="1"/>
</dbReference>
<dbReference type="Gene3D" id="1.10.760.10">
    <property type="entry name" value="Cytochrome c-like domain"/>
    <property type="match status" value="2"/>
</dbReference>
<reference evidence="8 9" key="1">
    <citation type="submission" date="2016-06" db="EMBL/GenBank/DDBJ databases">
        <title>Genome sequence of endosymbiont of Candidatus Endolucinida thiodiazotropha.</title>
        <authorList>
            <person name="Poehlein A."/>
            <person name="Koenig S."/>
            <person name="Heiden S.E."/>
            <person name="Thuermer A."/>
            <person name="Voget S."/>
            <person name="Daniel R."/>
            <person name="Markert S."/>
            <person name="Gros O."/>
            <person name="Schweder T."/>
        </authorList>
    </citation>
    <scope>NUCLEOTIDE SEQUENCE [LARGE SCALE GENOMIC DNA]</scope>
    <source>
        <strain evidence="8 9">COS</strain>
    </source>
</reference>
<evidence type="ECO:0000313" key="9">
    <source>
        <dbReference type="Proteomes" id="UP000094769"/>
    </source>
</evidence>
<evidence type="ECO:0000256" key="3">
    <source>
        <dbReference type="ARBA" id="ARBA00023004"/>
    </source>
</evidence>
<gene>
    <name evidence="8" type="primary">cc4_9</name>
    <name evidence="8" type="ORF">CODIS_40410</name>
</gene>
<dbReference type="AlphaFoldDB" id="A0A7Z1AE68"/>